<reference evidence="4 5" key="1">
    <citation type="submission" date="2019-07" db="EMBL/GenBank/DDBJ databases">
        <title>Whole genome shotgun sequence of Pseudonocardia asaccharolytica NBRC 16224.</title>
        <authorList>
            <person name="Hosoyama A."/>
            <person name="Uohara A."/>
            <person name="Ohji S."/>
            <person name="Ichikawa N."/>
        </authorList>
    </citation>
    <scope>NUCLEOTIDE SEQUENCE [LARGE SCALE GENOMIC DNA]</scope>
    <source>
        <strain evidence="4 5">NBRC 16224</strain>
    </source>
</reference>
<protein>
    <submittedName>
        <fullName evidence="4">N-acetyltransferase</fullName>
    </submittedName>
</protein>
<dbReference type="OrthoDB" id="70840at2"/>
<evidence type="ECO:0000313" key="4">
    <source>
        <dbReference type="EMBL" id="GEL16248.1"/>
    </source>
</evidence>
<comment type="caution">
    <text evidence="4">The sequence shown here is derived from an EMBL/GenBank/DDBJ whole genome shotgun (WGS) entry which is preliminary data.</text>
</comment>
<dbReference type="GO" id="GO:0016747">
    <property type="term" value="F:acyltransferase activity, transferring groups other than amino-acyl groups"/>
    <property type="evidence" value="ECO:0007669"/>
    <property type="project" value="InterPro"/>
</dbReference>
<accession>A0A511D056</accession>
<dbReference type="EMBL" id="BJVI01000001">
    <property type="protein sequence ID" value="GEL16248.1"/>
    <property type="molecule type" value="Genomic_DNA"/>
</dbReference>
<dbReference type="Gene3D" id="3.40.630.30">
    <property type="match status" value="1"/>
</dbReference>
<name>A0A511D056_9PSEU</name>
<dbReference type="AlphaFoldDB" id="A0A511D056"/>
<dbReference type="Pfam" id="PF00583">
    <property type="entry name" value="Acetyltransf_1"/>
    <property type="match status" value="1"/>
</dbReference>
<dbReference type="Proteomes" id="UP000321328">
    <property type="component" value="Unassembled WGS sequence"/>
</dbReference>
<evidence type="ECO:0000313" key="5">
    <source>
        <dbReference type="Proteomes" id="UP000321328"/>
    </source>
</evidence>
<keyword evidence="5" id="KW-1185">Reference proteome</keyword>
<organism evidence="4 5">
    <name type="scientific">Pseudonocardia asaccharolytica DSM 44247 = NBRC 16224</name>
    <dbReference type="NCBI Taxonomy" id="1123024"/>
    <lineage>
        <taxon>Bacteria</taxon>
        <taxon>Bacillati</taxon>
        <taxon>Actinomycetota</taxon>
        <taxon>Actinomycetes</taxon>
        <taxon>Pseudonocardiales</taxon>
        <taxon>Pseudonocardiaceae</taxon>
        <taxon>Pseudonocardia</taxon>
    </lineage>
</organism>
<dbReference type="PANTHER" id="PTHR43877:SF2">
    <property type="entry name" value="AMINOALKYLPHOSPHONATE N-ACETYLTRANSFERASE-RELATED"/>
    <property type="match status" value="1"/>
</dbReference>
<proteinExistence type="predicted"/>
<dbReference type="STRING" id="1123024.GCA_000423625_01106"/>
<evidence type="ECO:0000256" key="1">
    <source>
        <dbReference type="ARBA" id="ARBA00022679"/>
    </source>
</evidence>
<sequence length="157" mass="17870">MAAHVVEIRRHDYLDPVVQQLIGEVQDEYVVRYGDADRSPVDPAEFTPPRGAVLLAWCDDDAVASVALRAVPDTPATAEVKRLYVRRHHRRRGLGRTLLRAAEDRARAMGYRRVILETGTRQPESLRLYASEGYHRIPGYGYYAHQPQTVCFGKDLR</sequence>
<evidence type="ECO:0000256" key="2">
    <source>
        <dbReference type="ARBA" id="ARBA00023315"/>
    </source>
</evidence>
<gene>
    <name evidence="4" type="ORF">PA7_00850</name>
</gene>
<keyword evidence="2" id="KW-0012">Acyltransferase</keyword>
<dbReference type="InterPro" id="IPR050832">
    <property type="entry name" value="Bact_Acetyltransf"/>
</dbReference>
<dbReference type="PROSITE" id="PS51186">
    <property type="entry name" value="GNAT"/>
    <property type="match status" value="1"/>
</dbReference>
<dbReference type="PANTHER" id="PTHR43877">
    <property type="entry name" value="AMINOALKYLPHOSPHONATE N-ACETYLTRANSFERASE-RELATED-RELATED"/>
    <property type="match status" value="1"/>
</dbReference>
<feature type="domain" description="N-acetyltransferase" evidence="3">
    <location>
        <begin position="6"/>
        <end position="157"/>
    </location>
</feature>
<dbReference type="RefSeq" id="WP_051232323.1">
    <property type="nucleotide sequence ID" value="NZ_AUII01000003.1"/>
</dbReference>
<dbReference type="InterPro" id="IPR000182">
    <property type="entry name" value="GNAT_dom"/>
</dbReference>
<keyword evidence="1 4" id="KW-0808">Transferase</keyword>
<evidence type="ECO:0000259" key="3">
    <source>
        <dbReference type="PROSITE" id="PS51186"/>
    </source>
</evidence>
<dbReference type="SUPFAM" id="SSF55729">
    <property type="entry name" value="Acyl-CoA N-acyltransferases (Nat)"/>
    <property type="match status" value="1"/>
</dbReference>
<dbReference type="InterPro" id="IPR016181">
    <property type="entry name" value="Acyl_CoA_acyltransferase"/>
</dbReference>